<evidence type="ECO:0008006" key="9">
    <source>
        <dbReference type="Google" id="ProtNLM"/>
    </source>
</evidence>
<dbReference type="InterPro" id="IPR005311">
    <property type="entry name" value="PBP_dimer"/>
</dbReference>
<proteinExistence type="inferred from homology"/>
<dbReference type="PANTHER" id="PTHR30627:SF1">
    <property type="entry name" value="PEPTIDOGLYCAN D,D-TRANSPEPTIDASE FTSI"/>
    <property type="match status" value="1"/>
</dbReference>
<evidence type="ECO:0000256" key="4">
    <source>
        <dbReference type="SAM" id="Phobius"/>
    </source>
</evidence>
<evidence type="ECO:0000256" key="1">
    <source>
        <dbReference type="ARBA" id="ARBA00004370"/>
    </source>
</evidence>
<evidence type="ECO:0000259" key="6">
    <source>
        <dbReference type="Pfam" id="PF03717"/>
    </source>
</evidence>
<dbReference type="InterPro" id="IPR036138">
    <property type="entry name" value="PBP_dimer_sf"/>
</dbReference>
<protein>
    <recommendedName>
        <fullName evidence="9">Penicillin-binding protein 2</fullName>
    </recommendedName>
</protein>
<dbReference type="Gene3D" id="3.90.1310.10">
    <property type="entry name" value="Penicillin-binding protein 2a (Domain 2)"/>
    <property type="match status" value="1"/>
</dbReference>
<dbReference type="InterPro" id="IPR050515">
    <property type="entry name" value="Beta-lactam/transpept"/>
</dbReference>
<dbReference type="Gene3D" id="3.40.710.10">
    <property type="entry name" value="DD-peptidase/beta-lactamase superfamily"/>
    <property type="match status" value="1"/>
</dbReference>
<dbReference type="PANTHER" id="PTHR30627">
    <property type="entry name" value="PEPTIDOGLYCAN D,D-TRANSPEPTIDASE"/>
    <property type="match status" value="1"/>
</dbReference>
<name>A0A9D2CZ84_9FIRM</name>
<accession>A0A9D2CZ84</accession>
<evidence type="ECO:0000259" key="5">
    <source>
        <dbReference type="Pfam" id="PF00905"/>
    </source>
</evidence>
<dbReference type="InterPro" id="IPR012338">
    <property type="entry name" value="Beta-lactam/transpept-like"/>
</dbReference>
<dbReference type="SUPFAM" id="SSF56601">
    <property type="entry name" value="beta-lactamase/transpeptidase-like"/>
    <property type="match status" value="1"/>
</dbReference>
<dbReference type="Pfam" id="PF00905">
    <property type="entry name" value="Transpeptidase"/>
    <property type="match status" value="1"/>
</dbReference>
<reference evidence="7" key="1">
    <citation type="journal article" date="2021" name="PeerJ">
        <title>Extensive microbial diversity within the chicken gut microbiome revealed by metagenomics and culture.</title>
        <authorList>
            <person name="Gilroy R."/>
            <person name="Ravi A."/>
            <person name="Getino M."/>
            <person name="Pursley I."/>
            <person name="Horton D.L."/>
            <person name="Alikhan N.F."/>
            <person name="Baker D."/>
            <person name="Gharbi K."/>
            <person name="Hall N."/>
            <person name="Watson M."/>
            <person name="Adriaenssens E.M."/>
            <person name="Foster-Nyarko E."/>
            <person name="Jarju S."/>
            <person name="Secka A."/>
            <person name="Antonio M."/>
            <person name="Oren A."/>
            <person name="Chaudhuri R.R."/>
            <person name="La Ragione R."/>
            <person name="Hildebrand F."/>
            <person name="Pallen M.J."/>
        </authorList>
    </citation>
    <scope>NUCLEOTIDE SEQUENCE</scope>
    <source>
        <strain evidence="7">CHK187-5294</strain>
    </source>
</reference>
<comment type="caution">
    <text evidence="7">The sequence shown here is derived from an EMBL/GenBank/DDBJ whole genome shotgun (WGS) entry which is preliminary data.</text>
</comment>
<feature type="domain" description="Penicillin-binding protein dimerisation" evidence="6">
    <location>
        <begin position="76"/>
        <end position="222"/>
    </location>
</feature>
<dbReference type="InterPro" id="IPR001460">
    <property type="entry name" value="PCN-bd_Tpept"/>
</dbReference>
<dbReference type="EMBL" id="DXCL01000026">
    <property type="protein sequence ID" value="HIZ03566.1"/>
    <property type="molecule type" value="Genomic_DNA"/>
</dbReference>
<dbReference type="Pfam" id="PF03717">
    <property type="entry name" value="PBP_dimer"/>
    <property type="match status" value="1"/>
</dbReference>
<dbReference type="AlphaFoldDB" id="A0A9D2CZ84"/>
<evidence type="ECO:0000313" key="7">
    <source>
        <dbReference type="EMBL" id="HIZ03566.1"/>
    </source>
</evidence>
<keyword evidence="4" id="KW-0812">Transmembrane</keyword>
<keyword evidence="3 4" id="KW-0472">Membrane</keyword>
<dbReference type="GO" id="GO:0071555">
    <property type="term" value="P:cell wall organization"/>
    <property type="evidence" value="ECO:0007669"/>
    <property type="project" value="TreeGrafter"/>
</dbReference>
<organism evidence="7 8">
    <name type="scientific">Candidatus Borkfalkia avistercoris</name>
    <dbReference type="NCBI Taxonomy" id="2838504"/>
    <lineage>
        <taxon>Bacteria</taxon>
        <taxon>Bacillati</taxon>
        <taxon>Bacillota</taxon>
        <taxon>Clostridia</taxon>
        <taxon>Christensenellales</taxon>
        <taxon>Christensenellaceae</taxon>
        <taxon>Candidatus Borkfalkia</taxon>
    </lineage>
</organism>
<dbReference type="GO" id="GO:0005886">
    <property type="term" value="C:plasma membrane"/>
    <property type="evidence" value="ECO:0007669"/>
    <property type="project" value="TreeGrafter"/>
</dbReference>
<keyword evidence="4" id="KW-1133">Transmembrane helix</keyword>
<dbReference type="GO" id="GO:0008658">
    <property type="term" value="F:penicillin binding"/>
    <property type="evidence" value="ECO:0007669"/>
    <property type="project" value="InterPro"/>
</dbReference>
<dbReference type="Proteomes" id="UP000824132">
    <property type="component" value="Unassembled WGS sequence"/>
</dbReference>
<feature type="transmembrane region" description="Helical" evidence="4">
    <location>
        <begin position="33"/>
        <end position="53"/>
    </location>
</feature>
<gene>
    <name evidence="7" type="ORF">H9727_04700</name>
</gene>
<evidence type="ECO:0000256" key="3">
    <source>
        <dbReference type="ARBA" id="ARBA00023136"/>
    </source>
</evidence>
<comment type="similarity">
    <text evidence="2">Belongs to the transpeptidase family.</text>
</comment>
<comment type="subcellular location">
    <subcellularLocation>
        <location evidence="1">Membrane</location>
    </subcellularLocation>
</comment>
<feature type="domain" description="Penicillin-binding protein transpeptidase" evidence="5">
    <location>
        <begin position="267"/>
        <end position="585"/>
    </location>
</feature>
<evidence type="ECO:0000313" key="8">
    <source>
        <dbReference type="Proteomes" id="UP000824132"/>
    </source>
</evidence>
<sequence length="597" mass="65004">MKNSVRGCGGIKNGSGIKNREGGYSASVLRKRLTAVLIAVAFIFLAIFARFFYIQVISGEELRYLALDQWTREIPVVAERGQILDRNGSVLAGNVTSYTVFARPNAVKDKKEAARVLAEIFSLNEAELLEKLTSSKVSELTVFRRADAERIGRLAEYELPGVYYARDNTRTYPYSELLCQVLGFTSVDNEGLTGLEKYYDKYLAGIDGEILYDTDLVGIELEEGEAVYLPATDGMDVVLTIDKDIQMIAEEAIANAYRTYSPLSAQCVVLDPNNFEILAMVNYPGYDLNDVPREDTDLLNALTRNRLVSDIYEPGSTFKIVTAAANIEEYLQGNTSAFSMNYVFNSSRTRSVDGTTIRCWSNHANGKHSNQTLAEALNNSCNPCFVDIALSLGKETFYDYLEAFGFGKNTGVDFSGESQGMLIPESAVRDCDLARIGFGQSLAVSALQLAAAGAAAVNGGYYYQPHLVKSIVSKDGAVSEEFSAVLKNRTISEEASRLLASLLEGVVANGSGSKAYIEGYKVGGKTGTAQKYENGAIAAGKYVSSFLGFFPADDPQYLALVIVDEPQGAYYGSVVAAPCAKEIFEGIIEVRGIEPYE</sequence>
<evidence type="ECO:0000256" key="2">
    <source>
        <dbReference type="ARBA" id="ARBA00007171"/>
    </source>
</evidence>
<reference evidence="7" key="2">
    <citation type="submission" date="2021-04" db="EMBL/GenBank/DDBJ databases">
        <authorList>
            <person name="Gilroy R."/>
        </authorList>
    </citation>
    <scope>NUCLEOTIDE SEQUENCE</scope>
    <source>
        <strain evidence="7">CHK187-5294</strain>
    </source>
</reference>
<dbReference type="SUPFAM" id="SSF56519">
    <property type="entry name" value="Penicillin binding protein dimerisation domain"/>
    <property type="match status" value="1"/>
</dbReference>